<gene>
    <name evidence="1" type="ORF">CK203_103067</name>
</gene>
<name>A0A438DUZ5_VITVI</name>
<proteinExistence type="predicted"/>
<dbReference type="AlphaFoldDB" id="A0A438DUZ5"/>
<dbReference type="EMBL" id="QGNW01001489">
    <property type="protein sequence ID" value="RVW39294.1"/>
    <property type="molecule type" value="Genomic_DNA"/>
</dbReference>
<organism evidence="1 2">
    <name type="scientific">Vitis vinifera</name>
    <name type="common">Grape</name>
    <dbReference type="NCBI Taxonomy" id="29760"/>
    <lineage>
        <taxon>Eukaryota</taxon>
        <taxon>Viridiplantae</taxon>
        <taxon>Streptophyta</taxon>
        <taxon>Embryophyta</taxon>
        <taxon>Tracheophyta</taxon>
        <taxon>Spermatophyta</taxon>
        <taxon>Magnoliopsida</taxon>
        <taxon>eudicotyledons</taxon>
        <taxon>Gunneridae</taxon>
        <taxon>Pentapetalae</taxon>
        <taxon>rosids</taxon>
        <taxon>Vitales</taxon>
        <taxon>Vitaceae</taxon>
        <taxon>Viteae</taxon>
        <taxon>Vitis</taxon>
    </lineage>
</organism>
<dbReference type="Proteomes" id="UP000288805">
    <property type="component" value="Unassembled WGS sequence"/>
</dbReference>
<reference evidence="1 2" key="1">
    <citation type="journal article" date="2018" name="PLoS Genet.">
        <title>Population sequencing reveals clonal diversity and ancestral inbreeding in the grapevine cultivar Chardonnay.</title>
        <authorList>
            <person name="Roach M.J."/>
            <person name="Johnson D.L."/>
            <person name="Bohlmann J."/>
            <person name="van Vuuren H.J."/>
            <person name="Jones S.J."/>
            <person name="Pretorius I.S."/>
            <person name="Schmidt S.A."/>
            <person name="Borneman A.R."/>
        </authorList>
    </citation>
    <scope>NUCLEOTIDE SEQUENCE [LARGE SCALE GENOMIC DNA]</scope>
    <source>
        <strain evidence="2">cv. Chardonnay</strain>
        <tissue evidence="1">Leaf</tissue>
    </source>
</reference>
<sequence length="94" mass="11078">MFAWKIIDMPRVDPEVMCHNLGVRVGAKPVKHKVRKFHPEHQVVNQEKVTSLFEAKFTVKFLSRLVVKCGISSKEMRKVTTLHKLQKFKWHLLK</sequence>
<evidence type="ECO:0000313" key="2">
    <source>
        <dbReference type="Proteomes" id="UP000288805"/>
    </source>
</evidence>
<protein>
    <submittedName>
        <fullName evidence="1">Uncharacterized protein</fullName>
    </submittedName>
</protein>
<comment type="caution">
    <text evidence="1">The sequence shown here is derived from an EMBL/GenBank/DDBJ whole genome shotgun (WGS) entry which is preliminary data.</text>
</comment>
<evidence type="ECO:0000313" key="1">
    <source>
        <dbReference type="EMBL" id="RVW39294.1"/>
    </source>
</evidence>
<accession>A0A438DUZ5</accession>